<dbReference type="Proteomes" id="UP000663829">
    <property type="component" value="Unassembled WGS sequence"/>
</dbReference>
<gene>
    <name evidence="2" type="ORF">GPM918_LOCUS39981</name>
    <name evidence="3" type="ORF">SRO942_LOCUS40893</name>
</gene>
<dbReference type="GO" id="GO:0019442">
    <property type="term" value="P:L-tryptophan catabolic process to acetyl-CoA"/>
    <property type="evidence" value="ECO:0007669"/>
    <property type="project" value="TreeGrafter"/>
</dbReference>
<keyword evidence="4" id="KW-1185">Reference proteome</keyword>
<protein>
    <recommendedName>
        <fullName evidence="5">Tryptophan 2,3-dioxygenase</fullName>
    </recommendedName>
</protein>
<feature type="region of interest" description="Disordered" evidence="1">
    <location>
        <begin position="1"/>
        <end position="30"/>
    </location>
</feature>
<evidence type="ECO:0000256" key="1">
    <source>
        <dbReference type="SAM" id="MobiDB-lite"/>
    </source>
</evidence>
<evidence type="ECO:0008006" key="5">
    <source>
        <dbReference type="Google" id="ProtNLM"/>
    </source>
</evidence>
<dbReference type="SUPFAM" id="SSF140959">
    <property type="entry name" value="Indolic compounds 2,3-dioxygenase-like"/>
    <property type="match status" value="1"/>
</dbReference>
<dbReference type="PANTHER" id="PTHR10138">
    <property type="entry name" value="TRYPTOPHAN 2,3-DIOXYGENASE"/>
    <property type="match status" value="1"/>
</dbReference>
<accession>A0A815Y1A8</accession>
<sequence>MTCPYARFLEPEPTNESNSTSSSNLTVNGTTGSSDALTEIISMTGFANRPAKPELKRLPSSDELVTYNNYLRLHTILDSQILMSAKHDINKTAVHDEHLFIIIHQTFELWFKQIIYEIDSIREIFDKEKVDESQMFVIVNRLNRCVQIWRLLVDQIGILETMTPLDFMEFRSYLSPASGFQSLQFRLIENKFGLTDKSRIQHNATHYMNTFPNEHDRNELQNSVETPTLLQLIERWLERTPGLDDTTFNFWERFKTSVGEYLNFLKTNAEDEPNPTAKDASLEDVKKTADTFRSLFDEKFHNQLVQRGERRISQRAIQGALMISLYREQPRFQQPYQIISLLMDIDALITKWRYGHLILVQRQIGNKQGTGGSAGYSYLRSTCR</sequence>
<dbReference type="AlphaFoldDB" id="A0A815Y1A8"/>
<dbReference type="PANTHER" id="PTHR10138:SF0">
    <property type="entry name" value="TRYPTOPHAN 2,3-DIOXYGENASE"/>
    <property type="match status" value="1"/>
</dbReference>
<evidence type="ECO:0000313" key="2">
    <source>
        <dbReference type="EMBL" id="CAF1564421.1"/>
    </source>
</evidence>
<evidence type="ECO:0000313" key="4">
    <source>
        <dbReference type="Proteomes" id="UP000663829"/>
    </source>
</evidence>
<proteinExistence type="predicted"/>
<comment type="caution">
    <text evidence="2">The sequence shown here is derived from an EMBL/GenBank/DDBJ whole genome shotgun (WGS) entry which is preliminary data.</text>
</comment>
<dbReference type="EMBL" id="CAJNOQ010028823">
    <property type="protein sequence ID" value="CAF1564421.1"/>
    <property type="molecule type" value="Genomic_DNA"/>
</dbReference>
<dbReference type="GO" id="GO:0020037">
    <property type="term" value="F:heme binding"/>
    <property type="evidence" value="ECO:0007669"/>
    <property type="project" value="InterPro"/>
</dbReference>
<dbReference type="GO" id="GO:0004833">
    <property type="term" value="F:L-tryptophan 2,3-dioxygenase activity"/>
    <property type="evidence" value="ECO:0007669"/>
    <property type="project" value="InterPro"/>
</dbReference>
<dbReference type="Gene3D" id="1.20.58.480">
    <property type="match status" value="1"/>
</dbReference>
<dbReference type="InterPro" id="IPR004981">
    <property type="entry name" value="Trp_2_3_dOase"/>
</dbReference>
<name>A0A815Y1A8_9BILA</name>
<dbReference type="GO" id="GO:0019441">
    <property type="term" value="P:L-tryptophan catabolic process to kynurenine"/>
    <property type="evidence" value="ECO:0007669"/>
    <property type="project" value="InterPro"/>
</dbReference>
<dbReference type="Pfam" id="PF03301">
    <property type="entry name" value="Trp_dioxygenase"/>
    <property type="match status" value="1"/>
</dbReference>
<organism evidence="2 4">
    <name type="scientific">Didymodactylos carnosus</name>
    <dbReference type="NCBI Taxonomy" id="1234261"/>
    <lineage>
        <taxon>Eukaryota</taxon>
        <taxon>Metazoa</taxon>
        <taxon>Spiralia</taxon>
        <taxon>Gnathifera</taxon>
        <taxon>Rotifera</taxon>
        <taxon>Eurotatoria</taxon>
        <taxon>Bdelloidea</taxon>
        <taxon>Philodinida</taxon>
        <taxon>Philodinidae</taxon>
        <taxon>Didymodactylos</taxon>
    </lineage>
</organism>
<evidence type="ECO:0000313" key="3">
    <source>
        <dbReference type="EMBL" id="CAF4426336.1"/>
    </source>
</evidence>
<dbReference type="Gene3D" id="1.10.287.3810">
    <property type="match status" value="1"/>
</dbReference>
<reference evidence="2" key="1">
    <citation type="submission" date="2021-02" db="EMBL/GenBank/DDBJ databases">
        <authorList>
            <person name="Nowell W R."/>
        </authorList>
    </citation>
    <scope>NUCLEOTIDE SEQUENCE</scope>
</reference>
<feature type="compositionally biased region" description="Low complexity" evidence="1">
    <location>
        <begin position="14"/>
        <end position="30"/>
    </location>
</feature>
<dbReference type="InterPro" id="IPR037217">
    <property type="entry name" value="Trp/Indoleamine_2_3_dOase-like"/>
</dbReference>
<dbReference type="EMBL" id="CAJOBC010094600">
    <property type="protein sequence ID" value="CAF4426336.1"/>
    <property type="molecule type" value="Genomic_DNA"/>
</dbReference>
<dbReference type="Proteomes" id="UP000681722">
    <property type="component" value="Unassembled WGS sequence"/>
</dbReference>
<dbReference type="OrthoDB" id="447477at2759"/>
<dbReference type="GO" id="GO:0046872">
    <property type="term" value="F:metal ion binding"/>
    <property type="evidence" value="ECO:0007669"/>
    <property type="project" value="InterPro"/>
</dbReference>